<evidence type="ECO:0000313" key="3">
    <source>
        <dbReference type="EMBL" id="GGS53871.1"/>
    </source>
</evidence>
<dbReference type="EMBL" id="BMRB01000007">
    <property type="protein sequence ID" value="GGS53871.1"/>
    <property type="molecule type" value="Genomic_DNA"/>
</dbReference>
<reference evidence="3" key="1">
    <citation type="journal article" date="2014" name="Int. J. Syst. Evol. Microbiol.">
        <title>Complete genome sequence of Corynebacterium casei LMG S-19264T (=DSM 44701T), isolated from a smear-ripened cheese.</title>
        <authorList>
            <consortium name="US DOE Joint Genome Institute (JGI-PGF)"/>
            <person name="Walter F."/>
            <person name="Albersmeier A."/>
            <person name="Kalinowski J."/>
            <person name="Ruckert C."/>
        </authorList>
    </citation>
    <scope>NUCLEOTIDE SEQUENCE</scope>
    <source>
        <strain evidence="3">JCM 3276</strain>
    </source>
</reference>
<sequence length="318" mass="35469">MKFYLGTHQPSWLARDLGVPLLVSHHRLAGRRTLPRASGPWALDSGGFTELSLHGHWRTDTATYVQAVRRYATEIGHLDWAAPRDWMTEPHVLARTGLSLRTHQHRTVTDYLRLRDLAPELPIIPVLQGQTITDYHRCADLYEHHGINLAALPLVGIGSICRRQHTYEVEQIIHALAHRGYRLHAFGAKVLGLSRYATHLASSDSAAWSFRGRHLPGCAPGHRSESNCLRFALAWHRHLTDRVPEITPPVDTAAGIPPRPGNSSQPPNSGPARTRPRRPRSNCTQGARHGQQRSTSSRPPGRTPTTGTRQPSPTSPRR</sequence>
<evidence type="ECO:0000259" key="2">
    <source>
        <dbReference type="Pfam" id="PF23859"/>
    </source>
</evidence>
<accession>A0A918GQ61</accession>
<reference evidence="3" key="2">
    <citation type="submission" date="2020-09" db="EMBL/GenBank/DDBJ databases">
        <authorList>
            <person name="Sun Q."/>
            <person name="Ohkuma M."/>
        </authorList>
    </citation>
    <scope>NUCLEOTIDE SEQUENCE</scope>
    <source>
        <strain evidence="3">JCM 3276</strain>
    </source>
</reference>
<evidence type="ECO:0000313" key="4">
    <source>
        <dbReference type="Proteomes" id="UP000660680"/>
    </source>
</evidence>
<keyword evidence="4" id="KW-1185">Reference proteome</keyword>
<feature type="domain" description="DeoxyPurine in DNA protein A" evidence="2">
    <location>
        <begin position="2"/>
        <end position="249"/>
    </location>
</feature>
<gene>
    <name evidence="3" type="ORF">GCM10010171_56220</name>
</gene>
<comment type="caution">
    <text evidence="3">The sequence shown here is derived from an EMBL/GenBank/DDBJ whole genome shotgun (WGS) entry which is preliminary data.</text>
</comment>
<dbReference type="InterPro" id="IPR055645">
    <property type="entry name" value="DpdA"/>
</dbReference>
<organism evidence="3 4">
    <name type="scientific">Actinokineospora fastidiosa</name>
    <dbReference type="NCBI Taxonomy" id="1816"/>
    <lineage>
        <taxon>Bacteria</taxon>
        <taxon>Bacillati</taxon>
        <taxon>Actinomycetota</taxon>
        <taxon>Actinomycetes</taxon>
        <taxon>Pseudonocardiales</taxon>
        <taxon>Pseudonocardiaceae</taxon>
        <taxon>Actinokineospora</taxon>
    </lineage>
</organism>
<dbReference type="AlphaFoldDB" id="A0A918GQ61"/>
<dbReference type="Pfam" id="PF23859">
    <property type="entry name" value="DpdA"/>
    <property type="match status" value="1"/>
</dbReference>
<evidence type="ECO:0000256" key="1">
    <source>
        <dbReference type="SAM" id="MobiDB-lite"/>
    </source>
</evidence>
<dbReference type="Proteomes" id="UP000660680">
    <property type="component" value="Unassembled WGS sequence"/>
</dbReference>
<feature type="compositionally biased region" description="Low complexity" evidence="1">
    <location>
        <begin position="292"/>
        <end position="312"/>
    </location>
</feature>
<protein>
    <recommendedName>
        <fullName evidence="2">DeoxyPurine in DNA protein A domain-containing protein</fullName>
    </recommendedName>
</protein>
<dbReference type="RefSeq" id="WP_189213632.1">
    <property type="nucleotide sequence ID" value="NZ_BMRB01000007.1"/>
</dbReference>
<name>A0A918GQ61_9PSEU</name>
<proteinExistence type="predicted"/>
<feature type="region of interest" description="Disordered" evidence="1">
    <location>
        <begin position="244"/>
        <end position="318"/>
    </location>
</feature>
<feature type="compositionally biased region" description="Low complexity" evidence="1">
    <location>
        <begin position="261"/>
        <end position="271"/>
    </location>
</feature>